<dbReference type="AlphaFoldDB" id="X1VIE2"/>
<comment type="caution">
    <text evidence="1">The sequence shown here is derived from an EMBL/GenBank/DDBJ whole genome shotgun (WGS) entry which is preliminary data.</text>
</comment>
<accession>X1VIE2</accession>
<reference evidence="1" key="1">
    <citation type="journal article" date="2014" name="Front. Microbiol.">
        <title>High frequency of phylogenetically diverse reductive dehalogenase-homologous genes in deep subseafloor sedimentary metagenomes.</title>
        <authorList>
            <person name="Kawai M."/>
            <person name="Futagami T."/>
            <person name="Toyoda A."/>
            <person name="Takaki Y."/>
            <person name="Nishi S."/>
            <person name="Hori S."/>
            <person name="Arai W."/>
            <person name="Tsubouchi T."/>
            <person name="Morono Y."/>
            <person name="Uchiyama I."/>
            <person name="Ito T."/>
            <person name="Fujiyama A."/>
            <person name="Inagaki F."/>
            <person name="Takami H."/>
        </authorList>
    </citation>
    <scope>NUCLEOTIDE SEQUENCE</scope>
    <source>
        <strain evidence="1">Expedition CK06-06</strain>
    </source>
</reference>
<organism evidence="1">
    <name type="scientific">marine sediment metagenome</name>
    <dbReference type="NCBI Taxonomy" id="412755"/>
    <lineage>
        <taxon>unclassified sequences</taxon>
        <taxon>metagenomes</taxon>
        <taxon>ecological metagenomes</taxon>
    </lineage>
</organism>
<feature type="non-terminal residue" evidence="1">
    <location>
        <position position="1"/>
    </location>
</feature>
<proteinExistence type="predicted"/>
<dbReference type="EMBL" id="BARW01027327">
    <property type="protein sequence ID" value="GAJ14846.1"/>
    <property type="molecule type" value="Genomic_DNA"/>
</dbReference>
<gene>
    <name evidence="1" type="ORF">S12H4_44360</name>
</gene>
<protein>
    <submittedName>
        <fullName evidence="1">Uncharacterized protein</fullName>
    </submittedName>
</protein>
<sequence length="43" mass="5185">LLTSWDIDNYHRQQALQSVDNITSSEEIEELIRELEQKRKLIE</sequence>
<evidence type="ECO:0000313" key="1">
    <source>
        <dbReference type="EMBL" id="GAJ14846.1"/>
    </source>
</evidence>
<name>X1VIE2_9ZZZZ</name>